<dbReference type="SUPFAM" id="SSF54909">
    <property type="entry name" value="Dimeric alpha+beta barrel"/>
    <property type="match status" value="1"/>
</dbReference>
<name>A0A1G7LMH8_9PROT</name>
<dbReference type="InterPro" id="IPR051807">
    <property type="entry name" value="Sec-metab_biosynth-assoc"/>
</dbReference>
<sequence>MLFMIHCVDKADSAAIRQDNRDAHLAYLNDHRDKIHAAGPLLADDQGGGPAGSLLLMEFPDQASAEAFAEGDPYNKAGLFARVEIKPWKQVLP</sequence>
<feature type="domain" description="YCII-related" evidence="2">
    <location>
        <begin position="1"/>
        <end position="89"/>
    </location>
</feature>
<protein>
    <recommendedName>
        <fullName evidence="2">YCII-related domain-containing protein</fullName>
    </recommendedName>
</protein>
<evidence type="ECO:0000256" key="1">
    <source>
        <dbReference type="ARBA" id="ARBA00007689"/>
    </source>
</evidence>
<dbReference type="AlphaFoldDB" id="A0A1G7LMH8"/>
<dbReference type="Pfam" id="PF03795">
    <property type="entry name" value="YCII"/>
    <property type="match status" value="1"/>
</dbReference>
<evidence type="ECO:0000313" key="4">
    <source>
        <dbReference type="Proteomes" id="UP000199415"/>
    </source>
</evidence>
<gene>
    <name evidence="3" type="ORF">SAMN05216241_101310</name>
</gene>
<keyword evidence="4" id="KW-1185">Reference proteome</keyword>
<dbReference type="EMBL" id="FNCE01000001">
    <property type="protein sequence ID" value="SDF50742.1"/>
    <property type="molecule type" value="Genomic_DNA"/>
</dbReference>
<comment type="similarity">
    <text evidence="1">Belongs to the YciI family.</text>
</comment>
<dbReference type="PANTHER" id="PTHR33606">
    <property type="entry name" value="PROTEIN YCII"/>
    <property type="match status" value="1"/>
</dbReference>
<reference evidence="3 4" key="1">
    <citation type="submission" date="2016-10" db="EMBL/GenBank/DDBJ databases">
        <authorList>
            <person name="de Groot N.N."/>
        </authorList>
    </citation>
    <scope>NUCLEOTIDE SEQUENCE [LARGE SCALE GENOMIC DNA]</scope>
    <source>
        <strain evidence="3 4">DSM 25584</strain>
    </source>
</reference>
<dbReference type="OrthoDB" id="2293521at2"/>
<organism evidence="3 4">
    <name type="scientific">Limimonas halophila</name>
    <dbReference type="NCBI Taxonomy" id="1082479"/>
    <lineage>
        <taxon>Bacteria</taxon>
        <taxon>Pseudomonadati</taxon>
        <taxon>Pseudomonadota</taxon>
        <taxon>Alphaproteobacteria</taxon>
        <taxon>Rhodospirillales</taxon>
        <taxon>Rhodovibrionaceae</taxon>
        <taxon>Limimonas</taxon>
    </lineage>
</organism>
<evidence type="ECO:0000259" key="2">
    <source>
        <dbReference type="Pfam" id="PF03795"/>
    </source>
</evidence>
<dbReference type="Gene3D" id="3.30.70.1060">
    <property type="entry name" value="Dimeric alpha+beta barrel"/>
    <property type="match status" value="1"/>
</dbReference>
<dbReference type="PANTHER" id="PTHR33606:SF3">
    <property type="entry name" value="PROTEIN YCII"/>
    <property type="match status" value="1"/>
</dbReference>
<dbReference type="STRING" id="1082479.SAMN05216241_101310"/>
<accession>A0A1G7LMH8</accession>
<evidence type="ECO:0000313" key="3">
    <source>
        <dbReference type="EMBL" id="SDF50742.1"/>
    </source>
</evidence>
<dbReference type="RefSeq" id="WP_090018342.1">
    <property type="nucleotide sequence ID" value="NZ_FNCE01000001.1"/>
</dbReference>
<proteinExistence type="inferred from homology"/>
<dbReference type="InterPro" id="IPR005545">
    <property type="entry name" value="YCII"/>
</dbReference>
<dbReference type="Proteomes" id="UP000199415">
    <property type="component" value="Unassembled WGS sequence"/>
</dbReference>
<dbReference type="InterPro" id="IPR011008">
    <property type="entry name" value="Dimeric_a/b-barrel"/>
</dbReference>